<protein>
    <submittedName>
        <fullName evidence="2">Uncharacterized protein</fullName>
    </submittedName>
</protein>
<sequence length="67" mass="7335">MKYDVTPEEKTGTVENGPPAKHSLSLPEDTARCAGCPYPGVGFICWSPDGSCMRTDVEKFSRRSKGR</sequence>
<reference evidence="2 3" key="1">
    <citation type="submission" date="2016-09" db="EMBL/GenBank/DDBJ databases">
        <title>Complete genome of Desulfosporosinus sp. OL.</title>
        <authorList>
            <person name="Mardanov A."/>
            <person name="Beletsky A."/>
            <person name="Panova A."/>
            <person name="Karnachuk O."/>
            <person name="Ravin N."/>
        </authorList>
    </citation>
    <scope>NUCLEOTIDE SEQUENCE [LARGE SCALE GENOMIC DNA]</scope>
    <source>
        <strain evidence="2 3">OL</strain>
    </source>
</reference>
<dbReference type="STRING" id="1888891.DSOL_4478"/>
<feature type="compositionally biased region" description="Basic and acidic residues" evidence="1">
    <location>
        <begin position="1"/>
        <end position="12"/>
    </location>
</feature>
<gene>
    <name evidence="2" type="ORF">DSOL_4478</name>
</gene>
<name>A0A1Q8QJR8_9FIRM</name>
<dbReference type="Proteomes" id="UP000186102">
    <property type="component" value="Unassembled WGS sequence"/>
</dbReference>
<dbReference type="OrthoDB" id="2052409at2"/>
<evidence type="ECO:0000256" key="1">
    <source>
        <dbReference type="SAM" id="MobiDB-lite"/>
    </source>
</evidence>
<accession>A0A1Q8QJR8</accession>
<keyword evidence="3" id="KW-1185">Reference proteome</keyword>
<dbReference type="RefSeq" id="WP_075366825.1">
    <property type="nucleotide sequence ID" value="NZ_MLBF01000055.1"/>
</dbReference>
<dbReference type="EMBL" id="MLBF01000055">
    <property type="protein sequence ID" value="OLN27603.1"/>
    <property type="molecule type" value="Genomic_DNA"/>
</dbReference>
<comment type="caution">
    <text evidence="2">The sequence shown here is derived from an EMBL/GenBank/DDBJ whole genome shotgun (WGS) entry which is preliminary data.</text>
</comment>
<proteinExistence type="predicted"/>
<dbReference type="AlphaFoldDB" id="A0A1Q8QJR8"/>
<feature type="region of interest" description="Disordered" evidence="1">
    <location>
        <begin position="1"/>
        <end position="24"/>
    </location>
</feature>
<organism evidence="2 3">
    <name type="scientific">Desulfosporosinus metallidurans</name>
    <dbReference type="NCBI Taxonomy" id="1888891"/>
    <lineage>
        <taxon>Bacteria</taxon>
        <taxon>Bacillati</taxon>
        <taxon>Bacillota</taxon>
        <taxon>Clostridia</taxon>
        <taxon>Eubacteriales</taxon>
        <taxon>Desulfitobacteriaceae</taxon>
        <taxon>Desulfosporosinus</taxon>
    </lineage>
</organism>
<evidence type="ECO:0000313" key="2">
    <source>
        <dbReference type="EMBL" id="OLN27603.1"/>
    </source>
</evidence>
<evidence type="ECO:0000313" key="3">
    <source>
        <dbReference type="Proteomes" id="UP000186102"/>
    </source>
</evidence>